<reference evidence="2" key="1">
    <citation type="submission" date="2018-01" db="EMBL/GenBank/DDBJ databases">
        <title>Pseudomonas phages infecting Pseudomonas sp. isolated from Prunus avium.</title>
        <authorList>
            <person name="Colberg O."/>
            <person name="Carstens A.B."/>
            <person name="Kot W."/>
            <person name="Hansen L.H."/>
        </authorList>
    </citation>
    <scope>NUCLEOTIDE SEQUENCE [LARGE SCALE GENOMIC DNA]</scope>
</reference>
<dbReference type="Proteomes" id="UP000241183">
    <property type="component" value="Segment"/>
</dbReference>
<dbReference type="EMBL" id="MG775258">
    <property type="protein sequence ID" value="AUV61696.1"/>
    <property type="molecule type" value="Genomic_DNA"/>
</dbReference>
<dbReference type="Pfam" id="PF11090">
    <property type="entry name" value="Phage_T7_Gp13"/>
    <property type="match status" value="1"/>
</dbReference>
<evidence type="ECO:0000313" key="2">
    <source>
        <dbReference type="Proteomes" id="UP000241183"/>
    </source>
</evidence>
<proteinExistence type="predicted"/>
<gene>
    <name evidence="1" type="ORF">PsPhHenninger_gp51</name>
</gene>
<accession>A0A2K9VH57</accession>
<protein>
    <submittedName>
        <fullName evidence="1">Protein inside capsid A</fullName>
    </submittedName>
</protein>
<dbReference type="InterPro" id="IPR020335">
    <property type="entry name" value="Phage_T7_Gp13"/>
</dbReference>
<keyword evidence="2" id="KW-1185">Reference proteome</keyword>
<sequence>MKLEFVKGTRDILTVAAGNLCASDLSEFHMHIPNRNPLDVLPECLDGTTVAICAGSIVLAVGGSRGCLWFVTTHYVDQLSRAEKLEFFKMLKVHLKWCRKGNPNHLTNYVSVVNTPHIRLLNALGAEWADEITMSPAGFAFRQFWL</sequence>
<organism evidence="1 2">
    <name type="scientific">Pseudomonas phage Henninger</name>
    <dbReference type="NCBI Taxonomy" id="2079287"/>
    <lineage>
        <taxon>Viruses</taxon>
        <taxon>Duplodnaviria</taxon>
        <taxon>Heunggongvirae</taxon>
        <taxon>Uroviricota</taxon>
        <taxon>Caudoviricetes</taxon>
        <taxon>Autographivirales</taxon>
        <taxon>Autotranscriptaviridae</taxon>
        <taxon>Studiervirinae</taxon>
        <taxon>Hennigervirus</taxon>
        <taxon>Hennigervirus henninger</taxon>
        <taxon>Ghunavirus henninger</taxon>
    </lineage>
</organism>
<name>A0A2K9VH57_9CAUD</name>
<evidence type="ECO:0000313" key="1">
    <source>
        <dbReference type="EMBL" id="AUV61696.1"/>
    </source>
</evidence>